<dbReference type="Proteomes" id="UP000743370">
    <property type="component" value="Unassembled WGS sequence"/>
</dbReference>
<organism evidence="1 2">
    <name type="scientific">Phaseolus angularis</name>
    <name type="common">Azuki bean</name>
    <name type="synonym">Vigna angularis</name>
    <dbReference type="NCBI Taxonomy" id="3914"/>
    <lineage>
        <taxon>Eukaryota</taxon>
        <taxon>Viridiplantae</taxon>
        <taxon>Streptophyta</taxon>
        <taxon>Embryophyta</taxon>
        <taxon>Tracheophyta</taxon>
        <taxon>Spermatophyta</taxon>
        <taxon>Magnoliopsida</taxon>
        <taxon>eudicotyledons</taxon>
        <taxon>Gunneridae</taxon>
        <taxon>Pentapetalae</taxon>
        <taxon>rosids</taxon>
        <taxon>fabids</taxon>
        <taxon>Fabales</taxon>
        <taxon>Fabaceae</taxon>
        <taxon>Papilionoideae</taxon>
        <taxon>50 kb inversion clade</taxon>
        <taxon>NPAAA clade</taxon>
        <taxon>indigoferoid/millettioid clade</taxon>
        <taxon>Phaseoleae</taxon>
        <taxon>Vigna</taxon>
    </lineage>
</organism>
<name>A0A8T0LE70_PHAAN</name>
<comment type="caution">
    <text evidence="1">The sequence shown here is derived from an EMBL/GenBank/DDBJ whole genome shotgun (WGS) entry which is preliminary data.</text>
</comment>
<accession>A0A8T0LE70</accession>
<protein>
    <submittedName>
        <fullName evidence="1">Uncharacterized protein</fullName>
    </submittedName>
</protein>
<proteinExistence type="predicted"/>
<gene>
    <name evidence="1" type="ORF">HKW66_Vig0033150</name>
</gene>
<evidence type="ECO:0000313" key="1">
    <source>
        <dbReference type="EMBL" id="KAG2408493.1"/>
    </source>
</evidence>
<reference evidence="1 2" key="1">
    <citation type="submission" date="2020-05" db="EMBL/GenBank/DDBJ databases">
        <title>Vigna angularis (adzuki bean) Var. LongXiaoDou No. 4 denovo assembly.</title>
        <authorList>
            <person name="Xiang H."/>
        </authorList>
    </citation>
    <scope>NUCLEOTIDE SEQUENCE [LARGE SCALE GENOMIC DNA]</scope>
    <source>
        <tissue evidence="1">Leaf</tissue>
    </source>
</reference>
<sequence>MNLRRYEGTTSGKVHPSPSPNKLIPIASRIVEHRSLVTLTVPPSLLPRKVIQRGGAVNQLLRIRPVVLEHNRGGNQGRCHLRDEIGAATALLDGAGVIDVLGPHPAVVVVRSGAPIRGVAETNLSGDGIFIWALKKRRALWRARM</sequence>
<dbReference type="EMBL" id="JABFOF010000001">
    <property type="protein sequence ID" value="KAG2408493.1"/>
    <property type="molecule type" value="Genomic_DNA"/>
</dbReference>
<dbReference type="AlphaFoldDB" id="A0A8T0LE70"/>
<evidence type="ECO:0000313" key="2">
    <source>
        <dbReference type="Proteomes" id="UP000743370"/>
    </source>
</evidence>